<gene>
    <name evidence="1" type="ORF">PYW07_011563</name>
</gene>
<name>A0AAD7Y9N4_MYTSE</name>
<dbReference type="SUPFAM" id="SSF47473">
    <property type="entry name" value="EF-hand"/>
    <property type="match status" value="1"/>
</dbReference>
<dbReference type="Proteomes" id="UP001231518">
    <property type="component" value="Chromosome 28"/>
</dbReference>
<reference evidence="1" key="1">
    <citation type="submission" date="2023-03" db="EMBL/GenBank/DDBJ databases">
        <title>Chromosome-level genomes of two armyworms, Mythimna separata and Mythimna loreyi, provide insights into the biosynthesis and reception of sex pheromones.</title>
        <authorList>
            <person name="Zhao H."/>
        </authorList>
    </citation>
    <scope>NUCLEOTIDE SEQUENCE</scope>
    <source>
        <strain evidence="1">BeijingLab</strain>
        <tissue evidence="1">Pupa</tissue>
    </source>
</reference>
<keyword evidence="2" id="KW-1185">Reference proteome</keyword>
<comment type="caution">
    <text evidence="1">The sequence shown here is derived from an EMBL/GenBank/DDBJ whole genome shotgun (WGS) entry which is preliminary data.</text>
</comment>
<protein>
    <submittedName>
        <fullName evidence="1">Uncharacterized protein</fullName>
    </submittedName>
</protein>
<evidence type="ECO:0000313" key="1">
    <source>
        <dbReference type="EMBL" id="KAJ8707886.1"/>
    </source>
</evidence>
<dbReference type="EMBL" id="JARGEI010000027">
    <property type="protein sequence ID" value="KAJ8707886.1"/>
    <property type="molecule type" value="Genomic_DNA"/>
</dbReference>
<organism evidence="1 2">
    <name type="scientific">Mythimna separata</name>
    <name type="common">Oriental armyworm</name>
    <name type="synonym">Pseudaletia separata</name>
    <dbReference type="NCBI Taxonomy" id="271217"/>
    <lineage>
        <taxon>Eukaryota</taxon>
        <taxon>Metazoa</taxon>
        <taxon>Ecdysozoa</taxon>
        <taxon>Arthropoda</taxon>
        <taxon>Hexapoda</taxon>
        <taxon>Insecta</taxon>
        <taxon>Pterygota</taxon>
        <taxon>Neoptera</taxon>
        <taxon>Endopterygota</taxon>
        <taxon>Lepidoptera</taxon>
        <taxon>Glossata</taxon>
        <taxon>Ditrysia</taxon>
        <taxon>Noctuoidea</taxon>
        <taxon>Noctuidae</taxon>
        <taxon>Noctuinae</taxon>
        <taxon>Hadenini</taxon>
        <taxon>Mythimna</taxon>
    </lineage>
</organism>
<sequence>MEAAYAKLQKEGKNNVDNLVNWMKDSKIIDQSQVDRVRTFFDDAADKKDVTLGKFKEVVGKVAEEFNTNVEEITKKLTKNGSKFLMNVLEGASTCLTDAAKNLFGKKK</sequence>
<evidence type="ECO:0000313" key="2">
    <source>
        <dbReference type="Proteomes" id="UP001231518"/>
    </source>
</evidence>
<dbReference type="AlphaFoldDB" id="A0AAD7Y9N4"/>
<dbReference type="InterPro" id="IPR011992">
    <property type="entry name" value="EF-hand-dom_pair"/>
</dbReference>
<accession>A0AAD7Y9N4</accession>
<proteinExistence type="predicted"/>